<name>A0A7K1V6F7_9NOCA</name>
<feature type="chain" id="PRO_5029713236" description="Secreted protein" evidence="1">
    <location>
        <begin position="30"/>
        <end position="144"/>
    </location>
</feature>
<keyword evidence="3" id="KW-1185">Reference proteome</keyword>
<sequence>MKHAPAQRLSTLLLTGLAASALATGTASADPPPAQSATPIAACNTGSSAPSSAIQNGLGGNLGAFLWPLENAITCLTSGSSGTTSAAAPVVATDSGSGTGSAGTGSSALSSALNTGSHQVLCATVDPSWANSLGCGLPPSGPWA</sequence>
<proteinExistence type="predicted"/>
<evidence type="ECO:0008006" key="4">
    <source>
        <dbReference type="Google" id="ProtNLM"/>
    </source>
</evidence>
<dbReference type="AlphaFoldDB" id="A0A7K1V6F7"/>
<protein>
    <recommendedName>
        <fullName evidence="4">Secreted protein</fullName>
    </recommendedName>
</protein>
<feature type="signal peptide" evidence="1">
    <location>
        <begin position="1"/>
        <end position="29"/>
    </location>
</feature>
<evidence type="ECO:0000256" key="1">
    <source>
        <dbReference type="SAM" id="SignalP"/>
    </source>
</evidence>
<keyword evidence="1" id="KW-0732">Signal</keyword>
<comment type="caution">
    <text evidence="2">The sequence shown here is derived from an EMBL/GenBank/DDBJ whole genome shotgun (WGS) entry which is preliminary data.</text>
</comment>
<dbReference type="EMBL" id="WRPP01000007">
    <property type="protein sequence ID" value="MVU82051.1"/>
    <property type="molecule type" value="Genomic_DNA"/>
</dbReference>
<gene>
    <name evidence="2" type="ORF">GPX89_33030</name>
</gene>
<evidence type="ECO:0000313" key="3">
    <source>
        <dbReference type="Proteomes" id="UP000466794"/>
    </source>
</evidence>
<dbReference type="RefSeq" id="WP_157391577.1">
    <property type="nucleotide sequence ID" value="NZ_WRPP01000007.1"/>
</dbReference>
<accession>A0A7K1V6F7</accession>
<reference evidence="2 3" key="1">
    <citation type="submission" date="2019-12" db="EMBL/GenBank/DDBJ databases">
        <title>Nocardia sp. nov. ET3-3 isolated from soil.</title>
        <authorList>
            <person name="Kanchanasin P."/>
            <person name="Tanasupawat S."/>
            <person name="Yuki M."/>
            <person name="Kudo T."/>
        </authorList>
    </citation>
    <scope>NUCLEOTIDE SEQUENCE [LARGE SCALE GENOMIC DNA]</scope>
    <source>
        <strain evidence="2 3">ET3-3</strain>
    </source>
</reference>
<dbReference type="Proteomes" id="UP000466794">
    <property type="component" value="Unassembled WGS sequence"/>
</dbReference>
<evidence type="ECO:0000313" key="2">
    <source>
        <dbReference type="EMBL" id="MVU82051.1"/>
    </source>
</evidence>
<organism evidence="2 3">
    <name type="scientific">Nocardia terrae</name>
    <dbReference type="NCBI Taxonomy" id="2675851"/>
    <lineage>
        <taxon>Bacteria</taxon>
        <taxon>Bacillati</taxon>
        <taxon>Actinomycetota</taxon>
        <taxon>Actinomycetes</taxon>
        <taxon>Mycobacteriales</taxon>
        <taxon>Nocardiaceae</taxon>
        <taxon>Nocardia</taxon>
    </lineage>
</organism>